<dbReference type="GO" id="GO:0061630">
    <property type="term" value="F:ubiquitin protein ligase activity"/>
    <property type="evidence" value="ECO:0007669"/>
    <property type="project" value="TreeGrafter"/>
</dbReference>
<dbReference type="InterPro" id="IPR037274">
    <property type="entry name" value="Znf_CHY_sf"/>
</dbReference>
<dbReference type="InterPro" id="IPR037275">
    <property type="entry name" value="Znf_CTCHY_sf"/>
</dbReference>
<evidence type="ECO:0000259" key="5">
    <source>
        <dbReference type="PROSITE" id="PS51266"/>
    </source>
</evidence>
<keyword evidence="1" id="KW-0479">Metal-binding</keyword>
<feature type="domain" description="CTCHY-type" evidence="6">
    <location>
        <begin position="218"/>
        <end position="289"/>
    </location>
</feature>
<reference evidence="7" key="1">
    <citation type="submission" date="2015-07" db="EMBL/GenBank/DDBJ databases">
        <title>Adaptation to a free-living lifestyle via gene acquisitions in the diplomonad Trepomonas sp. PC1.</title>
        <authorList>
            <person name="Xu F."/>
            <person name="Jerlstrom-Hultqvist J."/>
            <person name="Kolisko M."/>
            <person name="Simpson A.G.B."/>
            <person name="Roger A.J."/>
            <person name="Svard S.G."/>
            <person name="Andersson J.O."/>
        </authorList>
    </citation>
    <scope>NUCLEOTIDE SEQUENCE</scope>
    <source>
        <strain evidence="7">PC1</strain>
    </source>
</reference>
<feature type="non-terminal residue" evidence="7">
    <location>
        <position position="1"/>
    </location>
</feature>
<organism evidence="7">
    <name type="scientific">Trepomonas sp. PC1</name>
    <dbReference type="NCBI Taxonomy" id="1076344"/>
    <lineage>
        <taxon>Eukaryota</taxon>
        <taxon>Metamonada</taxon>
        <taxon>Diplomonadida</taxon>
        <taxon>Hexamitidae</taxon>
        <taxon>Hexamitinae</taxon>
        <taxon>Trepomonas</taxon>
    </lineage>
</organism>
<dbReference type="PROSITE" id="PS50216">
    <property type="entry name" value="DHHC"/>
    <property type="match status" value="1"/>
</dbReference>
<dbReference type="AlphaFoldDB" id="A0A146KBT5"/>
<dbReference type="InterPro" id="IPR013083">
    <property type="entry name" value="Znf_RING/FYVE/PHD"/>
</dbReference>
<evidence type="ECO:0000313" key="7">
    <source>
        <dbReference type="EMBL" id="JAP92976.1"/>
    </source>
</evidence>
<evidence type="ECO:0000256" key="3">
    <source>
        <dbReference type="ARBA" id="ARBA00022833"/>
    </source>
</evidence>
<dbReference type="Pfam" id="PF05495">
    <property type="entry name" value="zf-CHY"/>
    <property type="match status" value="1"/>
</dbReference>
<gene>
    <name evidence="7" type="ORF">TPC1_14907</name>
</gene>
<name>A0A146KBT5_9EUKA</name>
<dbReference type="GO" id="GO:0006511">
    <property type="term" value="P:ubiquitin-dependent protein catabolic process"/>
    <property type="evidence" value="ECO:0007669"/>
    <property type="project" value="TreeGrafter"/>
</dbReference>
<dbReference type="PROSITE" id="PS51266">
    <property type="entry name" value="ZF_CHY"/>
    <property type="match status" value="1"/>
</dbReference>
<evidence type="ECO:0000256" key="4">
    <source>
        <dbReference type="PROSITE-ProRule" id="PRU00601"/>
    </source>
</evidence>
<keyword evidence="3" id="KW-0862">Zinc</keyword>
<dbReference type="Gene3D" id="3.30.40.10">
    <property type="entry name" value="Zinc/RING finger domain, C3HC4 (zinc finger)"/>
    <property type="match status" value="1"/>
</dbReference>
<dbReference type="SUPFAM" id="SSF161219">
    <property type="entry name" value="CHY zinc finger-like"/>
    <property type="match status" value="1"/>
</dbReference>
<keyword evidence="2 4" id="KW-0863">Zinc-finger</keyword>
<dbReference type="SUPFAM" id="SSF57850">
    <property type="entry name" value="RING/U-box"/>
    <property type="match status" value="1"/>
</dbReference>
<dbReference type="SUPFAM" id="SSF161245">
    <property type="entry name" value="Zinc hairpin stack"/>
    <property type="match status" value="1"/>
</dbReference>
<evidence type="ECO:0000256" key="2">
    <source>
        <dbReference type="ARBA" id="ARBA00022771"/>
    </source>
</evidence>
<dbReference type="PANTHER" id="PTHR21319:SF53">
    <property type="entry name" value="RING FINGER AND CHY ZINC FINGER DOMAIN-CONTAINING PROTEIN 1"/>
    <property type="match status" value="1"/>
</dbReference>
<dbReference type="GO" id="GO:0005634">
    <property type="term" value="C:nucleus"/>
    <property type="evidence" value="ECO:0007669"/>
    <property type="project" value="TreeGrafter"/>
</dbReference>
<evidence type="ECO:0000259" key="6">
    <source>
        <dbReference type="PROSITE" id="PS51270"/>
    </source>
</evidence>
<dbReference type="InterPro" id="IPR008913">
    <property type="entry name" value="Znf_CHY"/>
</dbReference>
<sequence length="472" mass="55416">TLFSIHIFTLIDLDSGFELQNRQEIYSAPCSVKNEPKQLIYVDFLMPLKYWSDDRSYHQNLQYHAHQNLKSITDTGCPKILLKENFSSMSVFELSNLIDQQKKKNDQENDDTKDDPDKAFCKFVGQNYVSWQERRRLLKETPYVYAYYTQSEANGCEHYYRNAFPVCFDCGKVYPCRFCHDFEEDHELVRTKTQEMLCQFCQQKGPIGMICQHCNKEVSTVCCKTCKILCAIPQEVRPAHHCDQCGCCSVGTGEYTIHCPKCNKCVDYQQHDCIGDEELYCLICQEDLRKTISSRYSLKCNKKHQVHLKCVNEMLRHGQFTCPLDHKVIITDEQYGNMKAKILHMYKNYKVRTYSQNYPVSCDIFQCYDCNQVCIDVKTPFPSICQKCFGCNCKDLDQIIIMSSLFQDVQCSAEDFETEQKQINAESQFDRIVKYINMYRHIYSQIVPVIIQLDEQTNYMQKLMNLELDDEE</sequence>
<protein>
    <submittedName>
        <fullName evidence="7">CHY zinc finger domain-containing protein</fullName>
    </submittedName>
</protein>
<dbReference type="GO" id="GO:0016567">
    <property type="term" value="P:protein ubiquitination"/>
    <property type="evidence" value="ECO:0007669"/>
    <property type="project" value="TreeGrafter"/>
</dbReference>
<dbReference type="GO" id="GO:0008270">
    <property type="term" value="F:zinc ion binding"/>
    <property type="evidence" value="ECO:0007669"/>
    <property type="project" value="UniProtKB-KW"/>
</dbReference>
<dbReference type="PROSITE" id="PS51270">
    <property type="entry name" value="ZF_CTCHY"/>
    <property type="match status" value="1"/>
</dbReference>
<proteinExistence type="predicted"/>
<dbReference type="InterPro" id="IPR017921">
    <property type="entry name" value="Znf_CTCHY"/>
</dbReference>
<accession>A0A146KBT5</accession>
<evidence type="ECO:0000256" key="1">
    <source>
        <dbReference type="ARBA" id="ARBA00022723"/>
    </source>
</evidence>
<dbReference type="EMBL" id="GDID01003630">
    <property type="protein sequence ID" value="JAP92976.1"/>
    <property type="molecule type" value="Transcribed_RNA"/>
</dbReference>
<feature type="domain" description="CHY-type" evidence="5">
    <location>
        <begin position="149"/>
        <end position="216"/>
    </location>
</feature>
<dbReference type="PANTHER" id="PTHR21319">
    <property type="entry name" value="RING FINGER AND CHY ZINC FINGER DOMAIN-CONTAINING PROTEIN 1"/>
    <property type="match status" value="1"/>
</dbReference>